<feature type="transmembrane region" description="Helical" evidence="1">
    <location>
        <begin position="55"/>
        <end position="76"/>
    </location>
</feature>
<dbReference type="AlphaFoldDB" id="A0A167SZ05"/>
<accession>A0A167SZ05</accession>
<dbReference type="EMBL" id="KV418624">
    <property type="protein sequence ID" value="KZP02390.1"/>
    <property type="molecule type" value="Genomic_DNA"/>
</dbReference>
<evidence type="ECO:0000313" key="2">
    <source>
        <dbReference type="EMBL" id="KZP02390.1"/>
    </source>
</evidence>
<feature type="transmembrane region" description="Helical" evidence="1">
    <location>
        <begin position="105"/>
        <end position="123"/>
    </location>
</feature>
<keyword evidence="1" id="KW-0812">Transmembrane</keyword>
<sequence length="131" mass="14342">MGDTQTESLLQHTLAQALRPAFIGFIISLSLNGLSIAQSIFYYRSFPRDGRVKKLIVLLLNIAELAQTLVLSNMFWDALIHNKLPRAGGDASLDKSPTDPWPMKLSYVIIAVITLFVQGSGLLPTDSLSPS</sequence>
<proteinExistence type="predicted"/>
<protein>
    <submittedName>
        <fullName evidence="2">Uncharacterized protein</fullName>
    </submittedName>
</protein>
<evidence type="ECO:0000256" key="1">
    <source>
        <dbReference type="SAM" id="Phobius"/>
    </source>
</evidence>
<keyword evidence="1" id="KW-1133">Transmembrane helix</keyword>
<reference evidence="2" key="1">
    <citation type="journal article" date="2016" name="Mol. Biol. Evol.">
        <title>Comparative Genomics of Early-Diverging Mushroom-Forming Fungi Provides Insights into the Origins of Lignocellulose Decay Capabilities.</title>
        <authorList>
            <person name="Nagy L.G."/>
            <person name="Riley R."/>
            <person name="Tritt A."/>
            <person name="Adam C."/>
            <person name="Daum C."/>
            <person name="Floudas D."/>
            <person name="Sun H."/>
            <person name="Yadav J.S."/>
            <person name="Pangilinan J."/>
            <person name="Larsson K.H."/>
            <person name="Matsuura K."/>
            <person name="Barry K."/>
            <person name="Labutti K."/>
            <person name="Kuo R."/>
            <person name="Ohm R.A."/>
            <person name="Bhattacharya S.S."/>
            <person name="Shirouzu T."/>
            <person name="Yoshinaga Y."/>
            <person name="Martin F.M."/>
            <person name="Grigoriev I.V."/>
            <person name="Hibbett D.S."/>
        </authorList>
    </citation>
    <scope>NUCLEOTIDE SEQUENCE [LARGE SCALE GENOMIC DNA]</scope>
    <source>
        <strain evidence="2">CBS 109695</strain>
    </source>
</reference>
<keyword evidence="1" id="KW-0472">Membrane</keyword>
<gene>
    <name evidence="2" type="ORF">FIBSPDRAFT_970056</name>
</gene>
<organism evidence="2">
    <name type="scientific">Athelia psychrophila</name>
    <dbReference type="NCBI Taxonomy" id="1759441"/>
    <lineage>
        <taxon>Eukaryota</taxon>
        <taxon>Fungi</taxon>
        <taxon>Dikarya</taxon>
        <taxon>Basidiomycota</taxon>
        <taxon>Agaricomycotina</taxon>
        <taxon>Agaricomycetes</taxon>
        <taxon>Agaricomycetidae</taxon>
        <taxon>Atheliales</taxon>
        <taxon>Atheliaceae</taxon>
        <taxon>Athelia</taxon>
    </lineage>
</organism>
<feature type="transmembrane region" description="Helical" evidence="1">
    <location>
        <begin position="20"/>
        <end position="43"/>
    </location>
</feature>
<name>A0A167SZ05_9AGAM</name>